<dbReference type="EMBL" id="LN679102">
    <property type="protein sequence ID" value="CEL57927.1"/>
    <property type="molecule type" value="Genomic_DNA"/>
</dbReference>
<keyword evidence="2" id="KW-1185">Reference proteome</keyword>
<accession>A0A0B7FP30</accession>
<protein>
    <submittedName>
        <fullName evidence="1">Uncharacterized protein</fullName>
    </submittedName>
</protein>
<dbReference type="Proteomes" id="UP000059188">
    <property type="component" value="Unassembled WGS sequence"/>
</dbReference>
<proteinExistence type="predicted"/>
<organism evidence="1 2">
    <name type="scientific">Thanatephorus cucumeris (strain AG1-IB / isolate 7/3/14)</name>
    <name type="common">Lettuce bottom rot fungus</name>
    <name type="synonym">Rhizoctonia solani</name>
    <dbReference type="NCBI Taxonomy" id="1108050"/>
    <lineage>
        <taxon>Eukaryota</taxon>
        <taxon>Fungi</taxon>
        <taxon>Dikarya</taxon>
        <taxon>Basidiomycota</taxon>
        <taxon>Agaricomycotina</taxon>
        <taxon>Agaricomycetes</taxon>
        <taxon>Cantharellales</taxon>
        <taxon>Ceratobasidiaceae</taxon>
        <taxon>Rhizoctonia</taxon>
        <taxon>Rhizoctonia solani AG-1</taxon>
    </lineage>
</organism>
<evidence type="ECO:0000313" key="1">
    <source>
        <dbReference type="EMBL" id="CEL57927.1"/>
    </source>
</evidence>
<sequence length="261" mass="29574">MDIVQVQQALIGCTKLSALELWIGPGASGVELIRELHVPFLRVFSADLVADTHLLKFLERHPTIRELHIGTETVGASIPVHQYVLPNLQVLEAPLPLATILLPYRPISHLKVWASYGLSQDMAIADALRLVDCMRLSTAEIVSFRFEDGPPYTPAIHQYGASFSQHMKLLGLLFIDREEEEQALQLAQLAPGLQVMQFDNAMANQRTSSEQRDFVFRLGQAFKSLRLVSFEDDYQKTYWGRLKGNKWARHVGVPLDLWRNM</sequence>
<evidence type="ECO:0000313" key="2">
    <source>
        <dbReference type="Proteomes" id="UP000059188"/>
    </source>
</evidence>
<dbReference type="AlphaFoldDB" id="A0A0B7FP30"/>
<dbReference type="OrthoDB" id="3188866at2759"/>
<reference evidence="1 2" key="1">
    <citation type="submission" date="2014-11" db="EMBL/GenBank/DDBJ databases">
        <authorList>
            <person name="Wibberg Daniel"/>
        </authorList>
    </citation>
    <scope>NUCLEOTIDE SEQUENCE [LARGE SCALE GENOMIC DNA]</scope>
    <source>
        <strain evidence="1">Rhizoctonia solani AG1-IB 7/3/14</strain>
    </source>
</reference>
<name>A0A0B7FP30_THACB</name>
<gene>
    <name evidence="1" type="ORF">RSOLAG1IB_02672</name>
</gene>